<keyword evidence="3" id="KW-1185">Reference proteome</keyword>
<accession>A0ABU5QFJ4</accession>
<dbReference type="RefSeq" id="WP_323298674.1">
    <property type="nucleotide sequence ID" value="NZ_JAYFUM010000028.1"/>
</dbReference>
<feature type="coiled-coil region" evidence="1">
    <location>
        <begin position="292"/>
        <end position="319"/>
    </location>
</feature>
<evidence type="ECO:0000256" key="1">
    <source>
        <dbReference type="SAM" id="Coils"/>
    </source>
</evidence>
<evidence type="ECO:0000313" key="3">
    <source>
        <dbReference type="Proteomes" id="UP001302949"/>
    </source>
</evidence>
<comment type="caution">
    <text evidence="2">The sequence shown here is derived from an EMBL/GenBank/DDBJ whole genome shotgun (WGS) entry which is preliminary data.</text>
</comment>
<gene>
    <name evidence="2" type="ORF">VB248_20355</name>
</gene>
<protein>
    <submittedName>
        <fullName evidence="2">Uncharacterized protein</fullName>
    </submittedName>
</protein>
<reference evidence="2 3" key="1">
    <citation type="submission" date="2023-12" db="EMBL/GenBank/DDBJ databases">
        <title>Novel species of the genus Arcicella isolated from rivers.</title>
        <authorList>
            <person name="Lu H."/>
        </authorList>
    </citation>
    <scope>NUCLEOTIDE SEQUENCE [LARGE SCALE GENOMIC DNA]</scope>
    <source>
        <strain evidence="2 3">KCTC 23307</strain>
    </source>
</reference>
<sequence>MNTLVKRVALFVGLLLVVSFTQAQTVKRIELPLPSNNSELFSIPLGEQGVLVLTQLSKTNFTLNRFDTNLEQVWSINGTIDGNLDYVKHSYDGKNLYLLFSRYRSNVYEVIKVNIGPGFIEKFQIMSVDRMEVSDFQALNASVFIAGMVNSQPVILYSNLLERKIKVLPSALKSQAEIQSLELDSTASLINVTYAVGTRGKNYQLVVKSFDESGKQIAQVVMNPESEFAMMNGKLNIVSDSTQVMFGTYGHKNTIGSSRGPTSQGIYFSKLLDNEVTDLKFHSFTDFKNFFNFMSERQKEKQERKIQEKKEKGEDLRLDYRLLVHDIIKQDDKYIMVAEAFYADYRYNNNNYGLYNTGFGMGSFNPYSTFYNPYRWGYGNYGLYSPFSSYYSPWGWGNRYYNNNQQTFDGWIYTHAIVAAFDEKGNLLWDNSIEMKNVREAKLSEKVKASIKGDEITLSYSNKGQIFTKIIKGDKVLEDTQSSKITTAIEGDKIKETTSDAIDFWYGNYFIASGYQRINNETEGGKRNVFYLNKVSF</sequence>
<dbReference type="EMBL" id="JAYFUM010000028">
    <property type="protein sequence ID" value="MEA5141518.1"/>
    <property type="molecule type" value="Genomic_DNA"/>
</dbReference>
<evidence type="ECO:0000313" key="2">
    <source>
        <dbReference type="EMBL" id="MEA5141518.1"/>
    </source>
</evidence>
<name>A0ABU5QFJ4_9BACT</name>
<dbReference type="Proteomes" id="UP001302949">
    <property type="component" value="Unassembled WGS sequence"/>
</dbReference>
<proteinExistence type="predicted"/>
<keyword evidence="1" id="KW-0175">Coiled coil</keyword>
<organism evidence="2 3">
    <name type="scientific">Arcicella rigui</name>
    <dbReference type="NCBI Taxonomy" id="797020"/>
    <lineage>
        <taxon>Bacteria</taxon>
        <taxon>Pseudomonadati</taxon>
        <taxon>Bacteroidota</taxon>
        <taxon>Cytophagia</taxon>
        <taxon>Cytophagales</taxon>
        <taxon>Flectobacillaceae</taxon>
        <taxon>Arcicella</taxon>
    </lineage>
</organism>